<dbReference type="GO" id="GO:0006511">
    <property type="term" value="P:ubiquitin-dependent protein catabolic process"/>
    <property type="evidence" value="ECO:0007669"/>
    <property type="project" value="UniProtKB-UniRule"/>
</dbReference>
<evidence type="ECO:0000256" key="3">
    <source>
        <dbReference type="ARBA" id="ARBA00012759"/>
    </source>
</evidence>
<dbReference type="Gene3D" id="3.40.532.10">
    <property type="entry name" value="Peptidase C12, ubiquitin carboxyl-terminal hydrolase"/>
    <property type="match status" value="1"/>
</dbReference>
<dbReference type="InterPro" id="IPR001578">
    <property type="entry name" value="Peptidase_C12_UCH"/>
</dbReference>
<gene>
    <name evidence="11" type="ORF">BDQ12DRAFT_634690</name>
</gene>
<evidence type="ECO:0000256" key="1">
    <source>
        <dbReference type="ARBA" id="ARBA00000707"/>
    </source>
</evidence>
<keyword evidence="6 8" id="KW-0378">Hydrolase</keyword>
<keyword evidence="7 8" id="KW-0788">Thiol protease</keyword>
<dbReference type="PANTHER" id="PTHR10589">
    <property type="entry name" value="UBIQUITIN CARBOXYL-TERMINAL HYDROLASE"/>
    <property type="match status" value="1"/>
</dbReference>
<dbReference type="InterPro" id="IPR038765">
    <property type="entry name" value="Papain-like_cys_pep_sf"/>
</dbReference>
<proteinExistence type="inferred from homology"/>
<dbReference type="Pfam" id="PF01088">
    <property type="entry name" value="Peptidase_C12"/>
    <property type="match status" value="1"/>
</dbReference>
<evidence type="ECO:0000313" key="12">
    <source>
        <dbReference type="Proteomes" id="UP000308652"/>
    </source>
</evidence>
<protein>
    <recommendedName>
        <fullName evidence="3 8">ubiquitinyl hydrolase 1</fullName>
        <ecNumber evidence="3 8">3.4.19.12</ecNumber>
    </recommendedName>
</protein>
<dbReference type="EMBL" id="ML213618">
    <property type="protein sequence ID" value="TFK35832.1"/>
    <property type="molecule type" value="Genomic_DNA"/>
</dbReference>
<dbReference type="GO" id="GO:0004843">
    <property type="term" value="F:cysteine-type deubiquitinase activity"/>
    <property type="evidence" value="ECO:0007669"/>
    <property type="project" value="UniProtKB-UniRule"/>
</dbReference>
<dbReference type="OrthoDB" id="1924260at2759"/>
<dbReference type="InterPro" id="IPR041507">
    <property type="entry name" value="UCH_C"/>
</dbReference>
<feature type="compositionally biased region" description="Acidic residues" evidence="9">
    <location>
        <begin position="240"/>
        <end position="251"/>
    </location>
</feature>
<dbReference type="AlphaFoldDB" id="A0A5C3LSU5"/>
<feature type="active site" description="Proton donor" evidence="8">
    <location>
        <position position="254"/>
    </location>
</feature>
<evidence type="ECO:0000256" key="9">
    <source>
        <dbReference type="SAM" id="MobiDB-lite"/>
    </source>
</evidence>
<feature type="compositionally biased region" description="Basic and acidic residues" evidence="9">
    <location>
        <begin position="230"/>
        <end position="239"/>
    </location>
</feature>
<accession>A0A5C3LSU5</accession>
<evidence type="ECO:0000256" key="4">
    <source>
        <dbReference type="ARBA" id="ARBA00022670"/>
    </source>
</evidence>
<feature type="region of interest" description="Disordered" evidence="9">
    <location>
        <begin position="1"/>
        <end position="31"/>
    </location>
</feature>
<dbReference type="GO" id="GO:0005737">
    <property type="term" value="C:cytoplasm"/>
    <property type="evidence" value="ECO:0007669"/>
    <property type="project" value="TreeGrafter"/>
</dbReference>
<evidence type="ECO:0000256" key="2">
    <source>
        <dbReference type="ARBA" id="ARBA00009326"/>
    </source>
</evidence>
<comment type="catalytic activity">
    <reaction evidence="1 8">
        <text>Thiol-dependent hydrolysis of ester, thioester, amide, peptide and isopeptide bonds formed by the C-terminal Gly of ubiquitin (a 76-residue protein attached to proteins as an intracellular targeting signal).</text>
        <dbReference type="EC" id="3.4.19.12"/>
    </reaction>
</comment>
<feature type="active site" description="Nucleophile" evidence="8">
    <location>
        <position position="119"/>
    </location>
</feature>
<comment type="similarity">
    <text evidence="2 8">Belongs to the peptidase C12 family.</text>
</comment>
<dbReference type="PROSITE" id="PS52048">
    <property type="entry name" value="UCH_DOMAIN"/>
    <property type="match status" value="1"/>
</dbReference>
<reference evidence="11 12" key="1">
    <citation type="journal article" date="2019" name="Nat. Ecol. Evol.">
        <title>Megaphylogeny resolves global patterns of mushroom evolution.</title>
        <authorList>
            <person name="Varga T."/>
            <person name="Krizsan K."/>
            <person name="Foldi C."/>
            <person name="Dima B."/>
            <person name="Sanchez-Garcia M."/>
            <person name="Sanchez-Ramirez S."/>
            <person name="Szollosi G.J."/>
            <person name="Szarkandi J.G."/>
            <person name="Papp V."/>
            <person name="Albert L."/>
            <person name="Andreopoulos W."/>
            <person name="Angelini C."/>
            <person name="Antonin V."/>
            <person name="Barry K.W."/>
            <person name="Bougher N.L."/>
            <person name="Buchanan P."/>
            <person name="Buyck B."/>
            <person name="Bense V."/>
            <person name="Catcheside P."/>
            <person name="Chovatia M."/>
            <person name="Cooper J."/>
            <person name="Damon W."/>
            <person name="Desjardin D."/>
            <person name="Finy P."/>
            <person name="Geml J."/>
            <person name="Haridas S."/>
            <person name="Hughes K."/>
            <person name="Justo A."/>
            <person name="Karasinski D."/>
            <person name="Kautmanova I."/>
            <person name="Kiss B."/>
            <person name="Kocsube S."/>
            <person name="Kotiranta H."/>
            <person name="LaButti K.M."/>
            <person name="Lechner B.E."/>
            <person name="Liimatainen K."/>
            <person name="Lipzen A."/>
            <person name="Lukacs Z."/>
            <person name="Mihaltcheva S."/>
            <person name="Morgado L.N."/>
            <person name="Niskanen T."/>
            <person name="Noordeloos M.E."/>
            <person name="Ohm R.A."/>
            <person name="Ortiz-Santana B."/>
            <person name="Ovrebo C."/>
            <person name="Racz N."/>
            <person name="Riley R."/>
            <person name="Savchenko A."/>
            <person name="Shiryaev A."/>
            <person name="Soop K."/>
            <person name="Spirin V."/>
            <person name="Szebenyi C."/>
            <person name="Tomsovsky M."/>
            <person name="Tulloss R.E."/>
            <person name="Uehling J."/>
            <person name="Grigoriev I.V."/>
            <person name="Vagvolgyi C."/>
            <person name="Papp T."/>
            <person name="Martin F.M."/>
            <person name="Miettinen O."/>
            <person name="Hibbett D.S."/>
            <person name="Nagy L.G."/>
        </authorList>
    </citation>
    <scope>NUCLEOTIDE SEQUENCE [LARGE SCALE GENOMIC DNA]</scope>
    <source>
        <strain evidence="11 12">CBS 166.37</strain>
    </source>
</reference>
<dbReference type="Pfam" id="PF18031">
    <property type="entry name" value="UCH_C"/>
    <property type="match status" value="1"/>
</dbReference>
<evidence type="ECO:0000259" key="10">
    <source>
        <dbReference type="PROSITE" id="PS52048"/>
    </source>
</evidence>
<keyword evidence="4 8" id="KW-0645">Protease</keyword>
<feature type="region of interest" description="Disordered" evidence="9">
    <location>
        <begin position="277"/>
        <end position="319"/>
    </location>
</feature>
<dbReference type="Proteomes" id="UP000308652">
    <property type="component" value="Unassembled WGS sequence"/>
</dbReference>
<feature type="region of interest" description="Disordered" evidence="9">
    <location>
        <begin position="198"/>
        <end position="252"/>
    </location>
</feature>
<feature type="site" description="Important for enzyme activity" evidence="8">
    <location>
        <position position="269"/>
    </location>
</feature>
<dbReference type="SUPFAM" id="SSF54001">
    <property type="entry name" value="Cysteine proteinases"/>
    <property type="match status" value="1"/>
</dbReference>
<evidence type="ECO:0000313" key="11">
    <source>
        <dbReference type="EMBL" id="TFK35832.1"/>
    </source>
</evidence>
<feature type="compositionally biased region" description="Polar residues" evidence="9">
    <location>
        <begin position="1"/>
        <end position="14"/>
    </location>
</feature>
<evidence type="ECO:0000256" key="6">
    <source>
        <dbReference type="ARBA" id="ARBA00022801"/>
    </source>
</evidence>
<feature type="domain" description="UCH catalytic" evidence="10">
    <location>
        <begin position="40"/>
        <end position="353"/>
    </location>
</feature>
<dbReference type="PANTHER" id="PTHR10589:SF16">
    <property type="entry name" value="UBIQUITIN CARBOXYL-TERMINAL HYDROLASE ISOZYME L5"/>
    <property type="match status" value="1"/>
</dbReference>
<dbReference type="STRING" id="68775.A0A5C3LSU5"/>
<keyword evidence="5 8" id="KW-0833">Ubl conjugation pathway</keyword>
<organism evidence="11 12">
    <name type="scientific">Crucibulum laeve</name>
    <dbReference type="NCBI Taxonomy" id="68775"/>
    <lineage>
        <taxon>Eukaryota</taxon>
        <taxon>Fungi</taxon>
        <taxon>Dikarya</taxon>
        <taxon>Basidiomycota</taxon>
        <taxon>Agaricomycotina</taxon>
        <taxon>Agaricomycetes</taxon>
        <taxon>Agaricomycetidae</taxon>
        <taxon>Agaricales</taxon>
        <taxon>Agaricineae</taxon>
        <taxon>Nidulariaceae</taxon>
        <taxon>Crucibulum</taxon>
    </lineage>
</organism>
<evidence type="ECO:0000256" key="8">
    <source>
        <dbReference type="PROSITE-ProRule" id="PRU01393"/>
    </source>
</evidence>
<name>A0A5C3LSU5_9AGAR</name>
<evidence type="ECO:0000256" key="7">
    <source>
        <dbReference type="ARBA" id="ARBA00022807"/>
    </source>
</evidence>
<feature type="site" description="Transition state stabilizer" evidence="8">
    <location>
        <position position="113"/>
    </location>
</feature>
<sequence length="536" mass="59381">MSSDVRPTPSTSNAAPDIAPNPVPDVAEPSERPLDLVGGPFAVIESDPGVFTSLIRRLGIQHLELVELYDIEPWAVDHLNPHGLIFCFMWRKDTHRPADFDDPAAERVWFANQLSDDACATHAILNVLLNCPDIDVGEELRVFRKETEEMSPVMKGLAITNSPILREAHNSLARPADIRAALNSLCISTLEAEKAKLKKAAQKQSAGRGAKPPPAKRAKTAASTKPVKGKAKENGKAKSEEDEEEKEEEEETYHFIGYVPAHGKVWELDGLKSGPLEVGELASTPSAPSTSAVGPSTAGSSSLPSSSLSHPTPGPRMSWMDIARPALRMKMDKYGGSGNDGSNIRFCLLAIVDDLFEKASDEVEFWRRDLLGLERRLGEGEDGWREKVCLLSAFCCLLSGTVRFWKVDPALLASAQTILFPNNTNSNVEAPVKRKTYAQDFASRRMQRDIEIMDMPQRNLPGAWEESVRQALRANVALEDELVKARRVKTEHIKRTWDYEPFFKEFITRLHHEGLLNPLLDRDANGRKKRGAVGKK</sequence>
<dbReference type="GO" id="GO:0016579">
    <property type="term" value="P:protein deubiquitination"/>
    <property type="evidence" value="ECO:0007669"/>
    <property type="project" value="TreeGrafter"/>
</dbReference>
<keyword evidence="12" id="KW-1185">Reference proteome</keyword>
<feature type="compositionally biased region" description="Low complexity" evidence="9">
    <location>
        <begin position="282"/>
        <end position="311"/>
    </location>
</feature>
<evidence type="ECO:0000256" key="5">
    <source>
        <dbReference type="ARBA" id="ARBA00022786"/>
    </source>
</evidence>
<dbReference type="InterPro" id="IPR036959">
    <property type="entry name" value="Peptidase_C12_UCH_sf"/>
</dbReference>
<dbReference type="EC" id="3.4.19.12" evidence="3 8"/>